<dbReference type="STRING" id="1189325.SAMN04488119_102423"/>
<keyword evidence="7" id="KW-1185">Reference proteome</keyword>
<dbReference type="Proteomes" id="UP000184066">
    <property type="component" value="Unassembled WGS sequence"/>
</dbReference>
<dbReference type="EMBL" id="FRDL01000001">
    <property type="protein sequence ID" value="SHN49345.1"/>
    <property type="molecule type" value="Genomic_DNA"/>
</dbReference>
<proteinExistence type="inferred from homology"/>
<protein>
    <submittedName>
        <fullName evidence="6">Putative hydroxymethylpyrimidine transport system ATP-binding protein</fullName>
    </submittedName>
</protein>
<evidence type="ECO:0000256" key="3">
    <source>
        <dbReference type="ARBA" id="ARBA00022741"/>
    </source>
</evidence>
<dbReference type="InterPro" id="IPR027417">
    <property type="entry name" value="P-loop_NTPase"/>
</dbReference>
<dbReference type="RefSeq" id="WP_072745703.1">
    <property type="nucleotide sequence ID" value="NZ_FOHL01000002.1"/>
</dbReference>
<dbReference type="InterPro" id="IPR003593">
    <property type="entry name" value="AAA+_ATPase"/>
</dbReference>
<evidence type="ECO:0000259" key="5">
    <source>
        <dbReference type="PROSITE" id="PS50893"/>
    </source>
</evidence>
<keyword evidence="2" id="KW-0813">Transport</keyword>
<dbReference type="PANTHER" id="PTHR42788">
    <property type="entry name" value="TAURINE IMPORT ATP-BINDING PROTEIN-RELATED"/>
    <property type="match status" value="1"/>
</dbReference>
<dbReference type="GO" id="GO:0005524">
    <property type="term" value="F:ATP binding"/>
    <property type="evidence" value="ECO:0007669"/>
    <property type="project" value="UniProtKB-KW"/>
</dbReference>
<dbReference type="SUPFAM" id="SSF52540">
    <property type="entry name" value="P-loop containing nucleoside triphosphate hydrolases"/>
    <property type="match status" value="1"/>
</dbReference>
<dbReference type="PROSITE" id="PS50893">
    <property type="entry name" value="ABC_TRANSPORTER_2"/>
    <property type="match status" value="1"/>
</dbReference>
<evidence type="ECO:0000256" key="4">
    <source>
        <dbReference type="ARBA" id="ARBA00022840"/>
    </source>
</evidence>
<evidence type="ECO:0000256" key="2">
    <source>
        <dbReference type="ARBA" id="ARBA00022448"/>
    </source>
</evidence>
<comment type="similarity">
    <text evidence="1">Belongs to the ABC transporter superfamily.</text>
</comment>
<dbReference type="PROSITE" id="PS00211">
    <property type="entry name" value="ABC_TRANSPORTER_1"/>
    <property type="match status" value="1"/>
</dbReference>
<evidence type="ECO:0000256" key="1">
    <source>
        <dbReference type="ARBA" id="ARBA00005417"/>
    </source>
</evidence>
<dbReference type="InterPro" id="IPR017871">
    <property type="entry name" value="ABC_transporter-like_CS"/>
</dbReference>
<dbReference type="AlphaFoldDB" id="A0A1M7RST2"/>
<evidence type="ECO:0000313" key="6">
    <source>
        <dbReference type="EMBL" id="SHN49345.1"/>
    </source>
</evidence>
<dbReference type="OrthoDB" id="9802264at2"/>
<dbReference type="InterPro" id="IPR050166">
    <property type="entry name" value="ABC_transporter_ATP-bind"/>
</dbReference>
<name>A0A1M7RST2_9RHOB</name>
<accession>A0A1M7RST2</accession>
<dbReference type="Pfam" id="PF00005">
    <property type="entry name" value="ABC_tran"/>
    <property type="match status" value="1"/>
</dbReference>
<gene>
    <name evidence="6" type="ORF">SAMN05216200_10195</name>
</gene>
<dbReference type="PANTHER" id="PTHR42788:SF19">
    <property type="entry name" value="ALIPHATIC SULFONATES IMPORT ATP-BINDING PROTEIN SSUB 2"/>
    <property type="match status" value="1"/>
</dbReference>
<keyword evidence="3" id="KW-0547">Nucleotide-binding</keyword>
<dbReference type="SMART" id="SM00382">
    <property type="entry name" value="AAA"/>
    <property type="match status" value="1"/>
</dbReference>
<dbReference type="Gene3D" id="3.40.50.300">
    <property type="entry name" value="P-loop containing nucleotide triphosphate hydrolases"/>
    <property type="match status" value="1"/>
</dbReference>
<organism evidence="6 7">
    <name type="scientific">Oceanicella actignis</name>
    <dbReference type="NCBI Taxonomy" id="1189325"/>
    <lineage>
        <taxon>Bacteria</taxon>
        <taxon>Pseudomonadati</taxon>
        <taxon>Pseudomonadota</taxon>
        <taxon>Alphaproteobacteria</taxon>
        <taxon>Rhodobacterales</taxon>
        <taxon>Paracoccaceae</taxon>
        <taxon>Oceanicella</taxon>
    </lineage>
</organism>
<sequence>MSAPPGLTLRGALRAGGRALTPPLEIAFPAGAWSCLLGPSGVGKSTLLRVIAGLDDQPGQARIAASDGAPAAPRAALMAQEAALLPWLDLRGNVELGPRLRGVPPPPGRADSLLAAVGMAGMARRRPRGLSGGQRQRVALARLLMEERPIALLDEPFSALDAGLRARMQELAARLLAGRTVIMVTHDAAEAARMADRIILLGAEGARTLAPPPGRPPRPLDDPGALRAQAALLHAMRAMAA</sequence>
<keyword evidence="4 6" id="KW-0067">ATP-binding</keyword>
<reference evidence="6 7" key="1">
    <citation type="submission" date="2016-12" db="EMBL/GenBank/DDBJ databases">
        <authorList>
            <person name="Song W.-J."/>
            <person name="Kurnit D.M."/>
        </authorList>
    </citation>
    <scope>NUCLEOTIDE SEQUENCE [LARGE SCALE GENOMIC DNA]</scope>
    <source>
        <strain evidence="6 7">CGMCC 1.10808</strain>
    </source>
</reference>
<dbReference type="InterPro" id="IPR003439">
    <property type="entry name" value="ABC_transporter-like_ATP-bd"/>
</dbReference>
<evidence type="ECO:0000313" key="7">
    <source>
        <dbReference type="Proteomes" id="UP000184066"/>
    </source>
</evidence>
<feature type="domain" description="ABC transporter" evidence="5">
    <location>
        <begin position="2"/>
        <end position="228"/>
    </location>
</feature>
<dbReference type="GO" id="GO:0016887">
    <property type="term" value="F:ATP hydrolysis activity"/>
    <property type="evidence" value="ECO:0007669"/>
    <property type="project" value="InterPro"/>
</dbReference>